<dbReference type="InterPro" id="IPR006424">
    <property type="entry name" value="Glyceraldehyde-3-P_DH_1"/>
</dbReference>
<comment type="caution">
    <text evidence="10">The sequence shown here is derived from an EMBL/GenBank/DDBJ whole genome shotgun (WGS) entry which is preliminary data.</text>
</comment>
<dbReference type="FunFam" id="3.30.360.10:FF:000002">
    <property type="entry name" value="Glyceraldehyde-3-phosphate dehydrogenase"/>
    <property type="match status" value="1"/>
</dbReference>
<dbReference type="Proteomes" id="UP000321328">
    <property type="component" value="Unassembled WGS sequence"/>
</dbReference>
<feature type="binding site" evidence="5">
    <location>
        <position position="239"/>
    </location>
    <ligand>
        <name>D-glyceraldehyde 3-phosphate</name>
        <dbReference type="ChEBI" id="CHEBI:59776"/>
    </ligand>
</feature>
<gene>
    <name evidence="10" type="primary">gapA</name>
    <name evidence="10" type="ORF">PA7_19640</name>
</gene>
<dbReference type="InterPro" id="IPR020829">
    <property type="entry name" value="GlycerAld_3-P_DH_cat"/>
</dbReference>
<keyword evidence="6" id="KW-0547">Nucleotide-binding</keyword>
<dbReference type="SUPFAM" id="SSF55347">
    <property type="entry name" value="Glyceraldehyde-3-phosphate dehydrogenase-like, C-terminal domain"/>
    <property type="match status" value="1"/>
</dbReference>
<evidence type="ECO:0000256" key="7">
    <source>
        <dbReference type="PIRSR" id="PIRSR000149-4"/>
    </source>
</evidence>
<feature type="active site" description="Nucleophile" evidence="4">
    <location>
        <position position="158"/>
    </location>
</feature>
<name>A0A511D098_9PSEU</name>
<accession>A0A511D098</accession>
<feature type="binding site" evidence="5">
    <location>
        <begin position="157"/>
        <end position="159"/>
    </location>
    <ligand>
        <name>D-glyceraldehyde 3-phosphate</name>
        <dbReference type="ChEBI" id="CHEBI:59776"/>
    </ligand>
</feature>
<dbReference type="Gene3D" id="3.30.360.10">
    <property type="entry name" value="Dihydrodipicolinate Reductase, domain 2"/>
    <property type="match status" value="1"/>
</dbReference>
<dbReference type="InterPro" id="IPR020828">
    <property type="entry name" value="GlycerAld_3-P_DH_NAD(P)-bd"/>
</dbReference>
<keyword evidence="6" id="KW-0520">NAD</keyword>
<evidence type="ECO:0000256" key="3">
    <source>
        <dbReference type="ARBA" id="ARBA00023002"/>
    </source>
</evidence>
<dbReference type="GO" id="GO:0051287">
    <property type="term" value="F:NAD binding"/>
    <property type="evidence" value="ECO:0007669"/>
    <property type="project" value="InterPro"/>
</dbReference>
<evidence type="ECO:0000256" key="4">
    <source>
        <dbReference type="PIRSR" id="PIRSR000149-1"/>
    </source>
</evidence>
<dbReference type="InterPro" id="IPR036291">
    <property type="entry name" value="NAD(P)-bd_dom_sf"/>
</dbReference>
<feature type="binding site" evidence="6">
    <location>
        <position position="126"/>
    </location>
    <ligand>
        <name>NAD(+)</name>
        <dbReference type="ChEBI" id="CHEBI:57540"/>
    </ligand>
</feature>
<dbReference type="CDD" id="cd18126">
    <property type="entry name" value="GAPDH_I_C"/>
    <property type="match status" value="1"/>
</dbReference>
<dbReference type="GO" id="GO:0050661">
    <property type="term" value="F:NADP binding"/>
    <property type="evidence" value="ECO:0007669"/>
    <property type="project" value="InterPro"/>
</dbReference>
<dbReference type="Pfam" id="PF00044">
    <property type="entry name" value="Gp_dh_N"/>
    <property type="match status" value="1"/>
</dbReference>
<feature type="binding site" evidence="6">
    <location>
        <position position="320"/>
    </location>
    <ligand>
        <name>NAD(+)</name>
        <dbReference type="ChEBI" id="CHEBI:57540"/>
    </ligand>
</feature>
<evidence type="ECO:0000256" key="1">
    <source>
        <dbReference type="ARBA" id="ARBA00004496"/>
    </source>
</evidence>
<evidence type="ECO:0000256" key="2">
    <source>
        <dbReference type="ARBA" id="ARBA00007406"/>
    </source>
</evidence>
<dbReference type="GO" id="GO:0004365">
    <property type="term" value="F:glyceraldehyde-3-phosphate dehydrogenase (NAD+) (phosphorylating) activity"/>
    <property type="evidence" value="ECO:0007669"/>
    <property type="project" value="UniProtKB-ARBA"/>
</dbReference>
<dbReference type="PIRSF" id="PIRSF000149">
    <property type="entry name" value="GAP_DH"/>
    <property type="match status" value="1"/>
</dbReference>
<comment type="similarity">
    <text evidence="2 8">Belongs to the glyceraldehyde-3-phosphate dehydrogenase family.</text>
</comment>
<dbReference type="NCBIfam" id="TIGR01534">
    <property type="entry name" value="GAPDH-I"/>
    <property type="match status" value="1"/>
</dbReference>
<organism evidence="10 11">
    <name type="scientific">Pseudonocardia asaccharolytica DSM 44247 = NBRC 16224</name>
    <dbReference type="NCBI Taxonomy" id="1123024"/>
    <lineage>
        <taxon>Bacteria</taxon>
        <taxon>Bacillati</taxon>
        <taxon>Actinomycetota</taxon>
        <taxon>Actinomycetes</taxon>
        <taxon>Pseudonocardiales</taxon>
        <taxon>Pseudonocardiaceae</taxon>
        <taxon>Pseudonocardia</taxon>
    </lineage>
</organism>
<dbReference type="SMART" id="SM00846">
    <property type="entry name" value="Gp_dh_N"/>
    <property type="match status" value="1"/>
</dbReference>
<feature type="site" description="Activates thiol group during catalysis" evidence="7">
    <location>
        <position position="185"/>
    </location>
</feature>
<sequence>MEWIMLVRVGINGIGRIGRGVLRSTVERDDKGFEVVAVNDVAPVETVAHLLRHDSTYGPWHRRVAVGGDYLAVDDRQVRAFQQPDPALLDWGGLGVDVVIEATGRFRTREQAASHLAAGARKVVLTSPGKDVDATVVMGINQDVYDALRHDVVSTASCTTNCAAPMAQVLHHAFGIEEGLITTVHSYTADQNLLDGPHRDLRRARSAAVNIIPTTTGAADAIGTVLPELAGRLDGVAVRVPVVNVSLVDLTVRLTEPATTGQINRAFTTAADGPLKGILRCTAQPVVSTDVIGEPASCLVDTALTRAVGNTVKVFGWYDNEWGFAQRTVDLVDLIARTLPDDER</sequence>
<comment type="subcellular location">
    <subcellularLocation>
        <location evidence="1">Cytoplasm</location>
    </subcellularLocation>
</comment>
<dbReference type="SUPFAM" id="SSF51735">
    <property type="entry name" value="NAD(P)-binding Rossmann-fold domains"/>
    <property type="match status" value="1"/>
</dbReference>
<feature type="binding site" evidence="6">
    <location>
        <begin position="16"/>
        <end position="17"/>
    </location>
    <ligand>
        <name>NAD(+)</name>
        <dbReference type="ChEBI" id="CHEBI:57540"/>
    </ligand>
</feature>
<keyword evidence="11" id="KW-1185">Reference proteome</keyword>
<feature type="binding site" evidence="6">
    <location>
        <position position="40"/>
    </location>
    <ligand>
        <name>NAD(+)</name>
        <dbReference type="ChEBI" id="CHEBI:57540"/>
    </ligand>
</feature>
<dbReference type="GO" id="GO:0006006">
    <property type="term" value="P:glucose metabolic process"/>
    <property type="evidence" value="ECO:0007669"/>
    <property type="project" value="InterPro"/>
</dbReference>
<reference evidence="10 11" key="1">
    <citation type="submission" date="2019-07" db="EMBL/GenBank/DDBJ databases">
        <title>Whole genome shotgun sequence of Pseudonocardia asaccharolytica NBRC 16224.</title>
        <authorList>
            <person name="Hosoyama A."/>
            <person name="Uohara A."/>
            <person name="Ohji S."/>
            <person name="Ichikawa N."/>
        </authorList>
    </citation>
    <scope>NUCLEOTIDE SEQUENCE [LARGE SCALE GENOMIC DNA]</scope>
    <source>
        <strain evidence="10 11">NBRC 16224</strain>
    </source>
</reference>
<feature type="binding site" evidence="5">
    <location>
        <begin position="216"/>
        <end position="217"/>
    </location>
    <ligand>
        <name>D-glyceraldehyde 3-phosphate</name>
        <dbReference type="ChEBI" id="CHEBI:59776"/>
    </ligand>
</feature>
<evidence type="ECO:0000313" key="11">
    <source>
        <dbReference type="Proteomes" id="UP000321328"/>
    </source>
</evidence>
<proteinExistence type="inferred from homology"/>
<protein>
    <submittedName>
        <fullName evidence="10">Glyceraldehyde-3-phosphate dehydrogenase</fullName>
    </submittedName>
</protein>
<evidence type="ECO:0000259" key="9">
    <source>
        <dbReference type="SMART" id="SM00846"/>
    </source>
</evidence>
<dbReference type="PANTHER" id="PTHR43148">
    <property type="entry name" value="GLYCERALDEHYDE-3-PHOSPHATE DEHYDROGENASE 2"/>
    <property type="match status" value="1"/>
</dbReference>
<dbReference type="AlphaFoldDB" id="A0A511D098"/>
<dbReference type="GO" id="GO:0005737">
    <property type="term" value="C:cytoplasm"/>
    <property type="evidence" value="ECO:0007669"/>
    <property type="project" value="UniProtKB-SubCell"/>
</dbReference>
<feature type="binding site" evidence="5">
    <location>
        <position position="188"/>
    </location>
    <ligand>
        <name>D-glyceraldehyde 3-phosphate</name>
        <dbReference type="ChEBI" id="CHEBI:59776"/>
    </ligand>
</feature>
<dbReference type="PRINTS" id="PR00078">
    <property type="entry name" value="G3PDHDRGNASE"/>
</dbReference>
<dbReference type="InterPro" id="IPR020831">
    <property type="entry name" value="GlycerAld/Erythrose_P_DH"/>
</dbReference>
<dbReference type="Gene3D" id="3.40.50.720">
    <property type="entry name" value="NAD(P)-binding Rossmann-like Domain"/>
    <property type="match status" value="1"/>
</dbReference>
<dbReference type="EMBL" id="BJVI01000016">
    <property type="protein sequence ID" value="GEL18127.1"/>
    <property type="molecule type" value="Genomic_DNA"/>
</dbReference>
<dbReference type="CDD" id="cd05214">
    <property type="entry name" value="GAPDH_I_N"/>
    <property type="match status" value="1"/>
</dbReference>
<feature type="domain" description="Glyceraldehyde 3-phosphate dehydrogenase NAD(P) binding" evidence="9">
    <location>
        <begin position="7"/>
        <end position="158"/>
    </location>
</feature>
<evidence type="ECO:0000256" key="5">
    <source>
        <dbReference type="PIRSR" id="PIRSR000149-2"/>
    </source>
</evidence>
<keyword evidence="3" id="KW-0560">Oxidoreductase</keyword>
<evidence type="ECO:0000313" key="10">
    <source>
        <dbReference type="EMBL" id="GEL18127.1"/>
    </source>
</evidence>
<evidence type="ECO:0000256" key="8">
    <source>
        <dbReference type="RuleBase" id="RU000397"/>
    </source>
</evidence>
<dbReference type="Pfam" id="PF02800">
    <property type="entry name" value="Gp_dh_C"/>
    <property type="match status" value="1"/>
</dbReference>
<dbReference type="FunFam" id="3.40.50.720:FF:000001">
    <property type="entry name" value="Glyceraldehyde-3-phosphate dehydrogenase"/>
    <property type="match status" value="1"/>
</dbReference>
<evidence type="ECO:0000256" key="6">
    <source>
        <dbReference type="PIRSR" id="PIRSR000149-3"/>
    </source>
</evidence>
<dbReference type="STRING" id="1123024.GCA_000423625_03743"/>